<dbReference type="InterPro" id="IPR037275">
    <property type="entry name" value="Znf_CTCHY_sf"/>
</dbReference>
<feature type="domain" description="CHY-type" evidence="6">
    <location>
        <begin position="1"/>
        <end position="71"/>
    </location>
</feature>
<dbReference type="InterPro" id="IPR013083">
    <property type="entry name" value="Znf_RING/FYVE/PHD"/>
</dbReference>
<dbReference type="SUPFAM" id="SSF57850">
    <property type="entry name" value="RING/U-box"/>
    <property type="match status" value="1"/>
</dbReference>
<evidence type="ECO:0000259" key="7">
    <source>
        <dbReference type="PROSITE" id="PS51270"/>
    </source>
</evidence>
<reference evidence="8" key="1">
    <citation type="journal article" date="2017" name="Science">
        <title>Giant viruses with an expanded complement of translation system components.</title>
        <authorList>
            <person name="Schulz F."/>
            <person name="Yutin N."/>
            <person name="Ivanova N.N."/>
            <person name="Ortega D.R."/>
            <person name="Lee T.K."/>
            <person name="Vierheilig J."/>
            <person name="Daims H."/>
            <person name="Horn M."/>
            <person name="Wagner M."/>
            <person name="Jensen G.J."/>
            <person name="Kyrpides N.C."/>
            <person name="Koonin E.V."/>
            <person name="Woyke T."/>
        </authorList>
    </citation>
    <scope>NUCLEOTIDE SEQUENCE</scope>
    <source>
        <strain evidence="8">ILV1</strain>
    </source>
</reference>
<proteinExistence type="predicted"/>
<dbReference type="Gene3D" id="3.30.40.10">
    <property type="entry name" value="Zinc/RING finger domain, C3HC4 (zinc finger)"/>
    <property type="match status" value="1"/>
</dbReference>
<evidence type="ECO:0000259" key="6">
    <source>
        <dbReference type="PROSITE" id="PS51266"/>
    </source>
</evidence>
<dbReference type="Pfam" id="PF14599">
    <property type="entry name" value="zinc_ribbon_6"/>
    <property type="match status" value="1"/>
</dbReference>
<evidence type="ECO:0000256" key="3">
    <source>
        <dbReference type="ARBA" id="ARBA00022833"/>
    </source>
</evidence>
<sequence length="242" mass="28474">MCEHYQRNCKIVSPCCHEIYSCRLCHDLEKYDLEMNPKIKHKINRFEINEIICSLCQTRQQVSQYCCKCKLCLGKYYCDICHLFDNTDKDQYHCIECGFCRVGGKDNFIHCKKCNMCVRKDVFDNHKCIQLKDSLCPICMTDMFTSTTMITQMICGHYIHIDCVTEYIKTNYKCPVCSISIINTELLNKYLDQEIENTQMPEEYNNIKFNILCNDCHKESIVNFHIVALKCQNCGGFNTRKL</sequence>
<dbReference type="InterPro" id="IPR017921">
    <property type="entry name" value="Znf_CTCHY"/>
</dbReference>
<evidence type="ECO:0000313" key="8">
    <source>
        <dbReference type="EMBL" id="ARF09567.1"/>
    </source>
</evidence>
<evidence type="ECO:0000256" key="1">
    <source>
        <dbReference type="ARBA" id="ARBA00022723"/>
    </source>
</evidence>
<feature type="domain" description="RING-type" evidence="5">
    <location>
        <begin position="136"/>
        <end position="178"/>
    </location>
</feature>
<dbReference type="EMBL" id="KY684085">
    <property type="protein sequence ID" value="ARF09567.1"/>
    <property type="molecule type" value="Genomic_DNA"/>
</dbReference>
<dbReference type="GO" id="GO:0006511">
    <property type="term" value="P:ubiquitin-dependent protein catabolic process"/>
    <property type="evidence" value="ECO:0007669"/>
    <property type="project" value="TreeGrafter"/>
</dbReference>
<keyword evidence="2 4" id="KW-0863">Zinc-finger</keyword>
<dbReference type="SUPFAM" id="SSF161219">
    <property type="entry name" value="CHY zinc finger-like"/>
    <property type="match status" value="1"/>
</dbReference>
<dbReference type="SUPFAM" id="SSF161245">
    <property type="entry name" value="Zinc hairpin stack"/>
    <property type="match status" value="1"/>
</dbReference>
<dbReference type="GO" id="GO:0008270">
    <property type="term" value="F:zinc ion binding"/>
    <property type="evidence" value="ECO:0007669"/>
    <property type="project" value="UniProtKB-KW"/>
</dbReference>
<dbReference type="SMART" id="SM00184">
    <property type="entry name" value="RING"/>
    <property type="match status" value="1"/>
</dbReference>
<dbReference type="InterPro" id="IPR008913">
    <property type="entry name" value="Znf_CHY"/>
</dbReference>
<dbReference type="InterPro" id="IPR037274">
    <property type="entry name" value="Znf_CHY_sf"/>
</dbReference>
<evidence type="ECO:0000259" key="5">
    <source>
        <dbReference type="PROSITE" id="PS50089"/>
    </source>
</evidence>
<dbReference type="GO" id="GO:0061630">
    <property type="term" value="F:ubiquitin protein ligase activity"/>
    <property type="evidence" value="ECO:0007669"/>
    <property type="project" value="TreeGrafter"/>
</dbReference>
<feature type="domain" description="CTCHY-type" evidence="7">
    <location>
        <begin position="73"/>
        <end position="136"/>
    </location>
</feature>
<accession>A0A1V0SCX5</accession>
<dbReference type="PROSITE" id="PS51270">
    <property type="entry name" value="ZF_CTCHY"/>
    <property type="match status" value="1"/>
</dbReference>
<dbReference type="InterPro" id="IPR039512">
    <property type="entry name" value="RCHY1_zinc-ribbon"/>
</dbReference>
<evidence type="ECO:0000256" key="4">
    <source>
        <dbReference type="PROSITE-ProRule" id="PRU00175"/>
    </source>
</evidence>
<keyword evidence="1" id="KW-0479">Metal-binding</keyword>
<dbReference type="PROSITE" id="PS50089">
    <property type="entry name" value="ZF_RING_2"/>
    <property type="match status" value="1"/>
</dbReference>
<gene>
    <name evidence="8" type="ORF">Indivirus_1_190</name>
</gene>
<protein>
    <submittedName>
        <fullName evidence="8">Zinc-finger and zinc-ribbon domain protein</fullName>
    </submittedName>
</protein>
<evidence type="ECO:0000256" key="2">
    <source>
        <dbReference type="ARBA" id="ARBA00022771"/>
    </source>
</evidence>
<dbReference type="InterPro" id="IPR001841">
    <property type="entry name" value="Znf_RING"/>
</dbReference>
<dbReference type="Pfam" id="PF13639">
    <property type="entry name" value="zf-RING_2"/>
    <property type="match status" value="1"/>
</dbReference>
<keyword evidence="3" id="KW-0862">Zinc</keyword>
<organism evidence="8">
    <name type="scientific">Indivirus ILV1</name>
    <dbReference type="NCBI Taxonomy" id="1977633"/>
    <lineage>
        <taxon>Viruses</taxon>
        <taxon>Varidnaviria</taxon>
        <taxon>Bamfordvirae</taxon>
        <taxon>Nucleocytoviricota</taxon>
        <taxon>Megaviricetes</taxon>
        <taxon>Imitervirales</taxon>
        <taxon>Mimiviridae</taxon>
        <taxon>Klosneuvirinae</taxon>
        <taxon>Indivirus</taxon>
    </lineage>
</organism>
<dbReference type="PROSITE" id="PS51266">
    <property type="entry name" value="ZF_CHY"/>
    <property type="match status" value="1"/>
</dbReference>
<dbReference type="PANTHER" id="PTHR21319">
    <property type="entry name" value="RING FINGER AND CHY ZINC FINGER DOMAIN-CONTAINING PROTEIN 1"/>
    <property type="match status" value="1"/>
</dbReference>
<dbReference type="Pfam" id="PF05495">
    <property type="entry name" value="zf-CHY"/>
    <property type="match status" value="1"/>
</dbReference>
<dbReference type="GO" id="GO:0016567">
    <property type="term" value="P:protein ubiquitination"/>
    <property type="evidence" value="ECO:0007669"/>
    <property type="project" value="TreeGrafter"/>
</dbReference>
<dbReference type="Gene3D" id="2.20.28.10">
    <property type="match status" value="1"/>
</dbReference>
<name>A0A1V0SCX5_9VIRU</name>